<dbReference type="Proteomes" id="UP000001745">
    <property type="component" value="Unassembled WGS sequence"/>
</dbReference>
<name>B8M8X3_TALSN</name>
<feature type="region of interest" description="Disordered" evidence="1">
    <location>
        <begin position="275"/>
        <end position="336"/>
    </location>
</feature>
<dbReference type="PhylomeDB" id="B8M8X3"/>
<dbReference type="AlphaFoldDB" id="B8M8X3"/>
<dbReference type="InParanoid" id="B8M8X3"/>
<dbReference type="GeneID" id="8107884"/>
<feature type="compositionally biased region" description="Acidic residues" evidence="1">
    <location>
        <begin position="19"/>
        <end position="30"/>
    </location>
</feature>
<dbReference type="HOGENOM" id="CLU_826857_0_0_1"/>
<organism evidence="2 3">
    <name type="scientific">Talaromyces stipitatus (strain ATCC 10500 / CBS 375.48 / QM 6759 / NRRL 1006)</name>
    <name type="common">Penicillium stipitatum</name>
    <dbReference type="NCBI Taxonomy" id="441959"/>
    <lineage>
        <taxon>Eukaryota</taxon>
        <taxon>Fungi</taxon>
        <taxon>Dikarya</taxon>
        <taxon>Ascomycota</taxon>
        <taxon>Pezizomycotina</taxon>
        <taxon>Eurotiomycetes</taxon>
        <taxon>Eurotiomycetidae</taxon>
        <taxon>Eurotiales</taxon>
        <taxon>Trichocomaceae</taxon>
        <taxon>Talaromyces</taxon>
        <taxon>Talaromyces sect. Talaromyces</taxon>
    </lineage>
</organism>
<keyword evidence="3" id="KW-1185">Reference proteome</keyword>
<feature type="compositionally biased region" description="Polar residues" evidence="1">
    <location>
        <begin position="302"/>
        <end position="313"/>
    </location>
</feature>
<feature type="compositionally biased region" description="Acidic residues" evidence="1">
    <location>
        <begin position="104"/>
        <end position="117"/>
    </location>
</feature>
<dbReference type="PANTHER" id="PTHR37535:SF2">
    <property type="entry name" value="FINGER DOMAIN PROTEIN, PUTATIVE (AFU_ORTHOLOGUE AFUA_6G09300)-RELATED"/>
    <property type="match status" value="1"/>
</dbReference>
<dbReference type="STRING" id="441959.B8M8X3"/>
<proteinExistence type="predicted"/>
<protein>
    <submittedName>
        <fullName evidence="2">Uncharacterized protein</fullName>
    </submittedName>
</protein>
<evidence type="ECO:0000313" key="2">
    <source>
        <dbReference type="EMBL" id="EED20636.1"/>
    </source>
</evidence>
<dbReference type="PANTHER" id="PTHR37535">
    <property type="entry name" value="FLUG DOMAIN PROTEIN"/>
    <property type="match status" value="1"/>
</dbReference>
<dbReference type="Pfam" id="PF11917">
    <property type="entry name" value="DUF3435"/>
    <property type="match status" value="1"/>
</dbReference>
<evidence type="ECO:0000313" key="3">
    <source>
        <dbReference type="Proteomes" id="UP000001745"/>
    </source>
</evidence>
<feature type="region of interest" description="Disordered" evidence="1">
    <location>
        <begin position="1"/>
        <end position="118"/>
    </location>
</feature>
<accession>B8M8X3</accession>
<dbReference type="OrthoDB" id="4369381at2759"/>
<evidence type="ECO:0000256" key="1">
    <source>
        <dbReference type="SAM" id="MobiDB-lite"/>
    </source>
</evidence>
<dbReference type="InterPro" id="IPR021842">
    <property type="entry name" value="DUF3435"/>
</dbReference>
<dbReference type="eggNOG" id="ENOG502QW3K">
    <property type="taxonomic scope" value="Eukaryota"/>
</dbReference>
<dbReference type="EMBL" id="EQ962654">
    <property type="protein sequence ID" value="EED20636.1"/>
    <property type="molecule type" value="Genomic_DNA"/>
</dbReference>
<feature type="compositionally biased region" description="Basic and acidic residues" evidence="1">
    <location>
        <begin position="325"/>
        <end position="336"/>
    </location>
</feature>
<reference evidence="3" key="1">
    <citation type="journal article" date="2015" name="Genome Announc.">
        <title>Genome sequence of the AIDS-associated pathogen Penicillium marneffei (ATCC18224) and its near taxonomic relative Talaromyces stipitatus (ATCC10500).</title>
        <authorList>
            <person name="Nierman W.C."/>
            <person name="Fedorova-Abrams N.D."/>
            <person name="Andrianopoulos A."/>
        </authorList>
    </citation>
    <scope>NUCLEOTIDE SEQUENCE [LARGE SCALE GENOMIC DNA]</scope>
    <source>
        <strain evidence="3">ATCC 10500 / CBS 375.48 / QM 6759 / NRRL 1006</strain>
    </source>
</reference>
<dbReference type="RefSeq" id="XP_002481070.1">
    <property type="nucleotide sequence ID" value="XM_002481025.1"/>
</dbReference>
<sequence>MGVKTRVRQQALPLAESFNPDDDDDDDDDAVHEGDESSSCFDSDSDHSDDDYESGDGYSTTLIEPDSDTQPCLPVPLAPQQPRDSPSSASKGRRAPAISSELPEYSDDPNDDTDEDLANVPLDYGRARIEERWNKYCGVKVAEHGAPPKWSDPEGALQQAMTNNIHQFFNYCMKLKRGKDSRLLKGIKKGSAVTAEWKSLQGYYRLITRTSFTKVQCEEINTAVAQMPSELIHLLEKLFTWPTSHSLEDKWARRNAATKAVSKYCGVWEGGPLHGRWKQAPPSDNELDQAKSSKRVVRAGLTSDTSASNSSNPLEGAKKQIIRAGEPDAEKPIIYF</sequence>
<dbReference type="VEuPathDB" id="FungiDB:TSTA_038420"/>
<gene>
    <name evidence="2" type="ORF">TSTA_038420</name>
</gene>